<dbReference type="Gene3D" id="1.20.81.30">
    <property type="entry name" value="Type II secretion system (T2SS), domain F"/>
    <property type="match status" value="1"/>
</dbReference>
<feature type="transmembrane region" description="Helical" evidence="6">
    <location>
        <begin position="12"/>
        <end position="30"/>
    </location>
</feature>
<comment type="subcellular location">
    <subcellularLocation>
        <location evidence="1">Cell membrane</location>
        <topology evidence="1">Multi-pass membrane protein</topology>
    </subcellularLocation>
</comment>
<keyword evidence="4 6" id="KW-1133">Transmembrane helix</keyword>
<keyword evidence="3 6" id="KW-0812">Transmembrane</keyword>
<accession>A0A0F6YN01</accession>
<evidence type="ECO:0000259" key="7">
    <source>
        <dbReference type="Pfam" id="PF00482"/>
    </source>
</evidence>
<name>A0A0F6YN01_9BACT</name>
<dbReference type="RefSeq" id="WP_053238507.1">
    <property type="nucleotide sequence ID" value="NZ_CP011125.1"/>
</dbReference>
<gene>
    <name evidence="8" type="ORF">DB32_008812</name>
</gene>
<evidence type="ECO:0000313" key="9">
    <source>
        <dbReference type="Proteomes" id="UP000034883"/>
    </source>
</evidence>
<organism evidence="8 9">
    <name type="scientific">Sandaracinus amylolyticus</name>
    <dbReference type="NCBI Taxonomy" id="927083"/>
    <lineage>
        <taxon>Bacteria</taxon>
        <taxon>Pseudomonadati</taxon>
        <taxon>Myxococcota</taxon>
        <taxon>Polyangia</taxon>
        <taxon>Polyangiales</taxon>
        <taxon>Sandaracinaceae</taxon>
        <taxon>Sandaracinus</taxon>
    </lineage>
</organism>
<feature type="transmembrane region" description="Helical" evidence="6">
    <location>
        <begin position="86"/>
        <end position="102"/>
    </location>
</feature>
<evidence type="ECO:0000256" key="2">
    <source>
        <dbReference type="ARBA" id="ARBA00022475"/>
    </source>
</evidence>
<keyword evidence="5 6" id="KW-0472">Membrane</keyword>
<dbReference type="STRING" id="927083.DB32_008812"/>
<dbReference type="GO" id="GO:0005886">
    <property type="term" value="C:plasma membrane"/>
    <property type="evidence" value="ECO:0007669"/>
    <property type="project" value="UniProtKB-SubCell"/>
</dbReference>
<dbReference type="InterPro" id="IPR018076">
    <property type="entry name" value="T2SS_GspF_dom"/>
</dbReference>
<dbReference type="EMBL" id="CP011125">
    <property type="protein sequence ID" value="AKF11663.1"/>
    <property type="molecule type" value="Genomic_DNA"/>
</dbReference>
<dbReference type="KEGG" id="samy:DB32_008812"/>
<keyword evidence="2" id="KW-1003">Cell membrane</keyword>
<dbReference type="PANTHER" id="PTHR35007">
    <property type="entry name" value="INTEGRAL MEMBRANE PROTEIN-RELATED"/>
    <property type="match status" value="1"/>
</dbReference>
<feature type="domain" description="Type II secretion system protein GspF" evidence="7">
    <location>
        <begin position="120"/>
        <end position="244"/>
    </location>
</feature>
<evidence type="ECO:0000256" key="4">
    <source>
        <dbReference type="ARBA" id="ARBA00022989"/>
    </source>
</evidence>
<evidence type="ECO:0000256" key="6">
    <source>
        <dbReference type="SAM" id="Phobius"/>
    </source>
</evidence>
<dbReference type="InterPro" id="IPR042094">
    <property type="entry name" value="T2SS_GspF_sf"/>
</dbReference>
<dbReference type="OrthoDB" id="597333at2"/>
<keyword evidence="9" id="KW-1185">Reference proteome</keyword>
<dbReference type="AlphaFoldDB" id="A0A0F6YN01"/>
<dbReference type="PANTHER" id="PTHR35007:SF1">
    <property type="entry name" value="PILUS ASSEMBLY PROTEIN"/>
    <property type="match status" value="1"/>
</dbReference>
<dbReference type="Proteomes" id="UP000034883">
    <property type="component" value="Chromosome"/>
</dbReference>
<evidence type="ECO:0000256" key="3">
    <source>
        <dbReference type="ARBA" id="ARBA00022692"/>
    </source>
</evidence>
<sequence length="288" mass="31884">MNVSQTTMLLGYGGMIMTVLGIVTAGFVTVTDPTSALRRRWAEYVRTLDYEVRFLLLKTTGQRIALTQLAIVLAIPFVSLLLDDSILVLLIPIVAVGPYFWLRRQHDERVRLLEENLDSWLLMLANALKASPSLGEAIQSSAKLMRAPFSEELDLVIKEMKLGTPLDQAVLNMSTRIKSRIISSSLATVLVGRQTGGDLPNILEQSAATLREMARLEGVVRTKTAEGKMQAIVLAAIPFVLLFAIHQVDNNWLRPLFETTIGYIVLTVATLLWAAAIFLARRILAVDI</sequence>
<feature type="transmembrane region" description="Helical" evidence="6">
    <location>
        <begin position="260"/>
        <end position="280"/>
    </location>
</feature>
<feature type="transmembrane region" description="Helical" evidence="6">
    <location>
        <begin position="231"/>
        <end position="248"/>
    </location>
</feature>
<reference evidence="8 9" key="1">
    <citation type="submission" date="2015-03" db="EMBL/GenBank/DDBJ databases">
        <title>Genome assembly of Sandaracinus amylolyticus DSM 53668.</title>
        <authorList>
            <person name="Sharma G."/>
            <person name="Subramanian S."/>
        </authorList>
    </citation>
    <scope>NUCLEOTIDE SEQUENCE [LARGE SCALE GENOMIC DNA]</scope>
    <source>
        <strain evidence="8 9">DSM 53668</strain>
    </source>
</reference>
<proteinExistence type="predicted"/>
<evidence type="ECO:0000256" key="5">
    <source>
        <dbReference type="ARBA" id="ARBA00023136"/>
    </source>
</evidence>
<protein>
    <submittedName>
        <fullName evidence="8">Flp pilus assembly protein TadB</fullName>
    </submittedName>
</protein>
<evidence type="ECO:0000313" key="8">
    <source>
        <dbReference type="EMBL" id="AKF11663.1"/>
    </source>
</evidence>
<evidence type="ECO:0000256" key="1">
    <source>
        <dbReference type="ARBA" id="ARBA00004651"/>
    </source>
</evidence>
<dbReference type="Pfam" id="PF00482">
    <property type="entry name" value="T2SSF"/>
    <property type="match status" value="1"/>
</dbReference>